<accession>A0A9I9EEI5</accession>
<dbReference type="EnsemblPlants" id="MELO3C032653.2.1">
    <property type="protein sequence ID" value="MELO3C032653.2.1"/>
    <property type="gene ID" value="MELO3C032653.2"/>
</dbReference>
<evidence type="ECO:0000313" key="1">
    <source>
        <dbReference type="EnsemblPlants" id="MELO3C032653.2.1"/>
    </source>
</evidence>
<dbReference type="Gramene" id="MELO3C032653.2.1">
    <property type="protein sequence ID" value="MELO3C032653.2.1"/>
    <property type="gene ID" value="MELO3C032653.2"/>
</dbReference>
<organism evidence="1">
    <name type="scientific">Cucumis melo</name>
    <name type="common">Muskmelon</name>
    <dbReference type="NCBI Taxonomy" id="3656"/>
    <lineage>
        <taxon>Eukaryota</taxon>
        <taxon>Viridiplantae</taxon>
        <taxon>Streptophyta</taxon>
        <taxon>Embryophyta</taxon>
        <taxon>Tracheophyta</taxon>
        <taxon>Spermatophyta</taxon>
        <taxon>Magnoliopsida</taxon>
        <taxon>eudicotyledons</taxon>
        <taxon>Gunneridae</taxon>
        <taxon>Pentapetalae</taxon>
        <taxon>rosids</taxon>
        <taxon>fabids</taxon>
        <taxon>Cucurbitales</taxon>
        <taxon>Cucurbitaceae</taxon>
        <taxon>Benincaseae</taxon>
        <taxon>Cucumis</taxon>
    </lineage>
</organism>
<sequence length="259" mass="29091">MNFSIKDKRIFFNLHLSNLALGRYEAVGCLRKTVGVIGGKDLPAEPSEEEFRLGDESSYTISGSKAAPASCYVAIMHFRCNGGPCDSVIIPDGAPLSAYQYFENTHTTDTRKPAFRWLGVRGKVKNEPTLLPESKKRAFGTQFGPFALVTVAKVGVLDNNNVRQTHDWESLSSTFCLQYHNQVVTLQGQYDNDDIQQVVHKIIDTRKPYSQAEFDEVRVQLADFLDDVELNSWKSDGIVYIGFVNDMTIMQSFGNDMNR</sequence>
<proteinExistence type="predicted"/>
<reference evidence="1" key="1">
    <citation type="submission" date="2023-03" db="UniProtKB">
        <authorList>
            <consortium name="EnsemblPlants"/>
        </authorList>
    </citation>
    <scope>IDENTIFICATION</scope>
</reference>
<protein>
    <submittedName>
        <fullName evidence="1">Uncharacterized protein</fullName>
    </submittedName>
</protein>
<name>A0A9I9EEI5_CUCME</name>
<dbReference type="AlphaFoldDB" id="A0A9I9EEI5"/>